<evidence type="ECO:0000313" key="1">
    <source>
        <dbReference type="EMBL" id="MFD1640407.1"/>
    </source>
</evidence>
<comment type="caution">
    <text evidence="1">The sequence shown here is derived from an EMBL/GenBank/DDBJ whole genome shotgun (WGS) entry which is preliminary data.</text>
</comment>
<name>A0ABD6D4Z4_9EURY</name>
<proteinExistence type="predicted"/>
<protein>
    <submittedName>
        <fullName evidence="1">Uncharacterized protein</fullName>
    </submittedName>
</protein>
<dbReference type="EMBL" id="JBHUDM010000001">
    <property type="protein sequence ID" value="MFD1640407.1"/>
    <property type="molecule type" value="Genomic_DNA"/>
</dbReference>
<organism evidence="1 2">
    <name type="scientific">Halohasta litorea</name>
    <dbReference type="NCBI Taxonomy" id="869891"/>
    <lineage>
        <taxon>Archaea</taxon>
        <taxon>Methanobacteriati</taxon>
        <taxon>Methanobacteriota</taxon>
        <taxon>Stenosarchaea group</taxon>
        <taxon>Halobacteria</taxon>
        <taxon>Halobacteriales</taxon>
        <taxon>Haloferacaceae</taxon>
        <taxon>Halohasta</taxon>
    </lineage>
</organism>
<keyword evidence="2" id="KW-1185">Reference proteome</keyword>
<gene>
    <name evidence="1" type="ORF">ACFSBW_00770</name>
</gene>
<dbReference type="Proteomes" id="UP001597052">
    <property type="component" value="Unassembled WGS sequence"/>
</dbReference>
<evidence type="ECO:0000313" key="2">
    <source>
        <dbReference type="Proteomes" id="UP001597052"/>
    </source>
</evidence>
<reference evidence="1 2" key="1">
    <citation type="journal article" date="2019" name="Int. J. Syst. Evol. Microbiol.">
        <title>The Global Catalogue of Microorganisms (GCM) 10K type strain sequencing project: providing services to taxonomists for standard genome sequencing and annotation.</title>
        <authorList>
            <consortium name="The Broad Institute Genomics Platform"/>
            <consortium name="The Broad Institute Genome Sequencing Center for Infectious Disease"/>
            <person name="Wu L."/>
            <person name="Ma J."/>
        </authorList>
    </citation>
    <scope>NUCLEOTIDE SEQUENCE [LARGE SCALE GENOMIC DNA]</scope>
    <source>
        <strain evidence="1 2">CGMCC 1.10593</strain>
    </source>
</reference>
<sequence length="59" mass="6318">MSRSRDFESPRRSRLPRLAALLGLRPAVLASPGVAEIVSPFQSAEGAAAQPVDSPLDFR</sequence>
<dbReference type="RefSeq" id="WP_256397411.1">
    <property type="nucleotide sequence ID" value="NZ_JANHDJ010000007.1"/>
</dbReference>
<dbReference type="AlphaFoldDB" id="A0ABD6D4Z4"/>
<accession>A0ABD6D4Z4</accession>